<evidence type="ECO:0000256" key="7">
    <source>
        <dbReference type="ARBA" id="ARBA00023277"/>
    </source>
</evidence>
<feature type="signal peptide" evidence="14">
    <location>
        <begin position="1"/>
        <end position="22"/>
    </location>
</feature>
<keyword evidence="4" id="KW-0325">Glycoprotein</keyword>
<dbReference type="GO" id="GO:0071555">
    <property type="term" value="P:cell wall organization"/>
    <property type="evidence" value="ECO:0007669"/>
    <property type="project" value="UniProtKB-KW"/>
</dbReference>
<dbReference type="GO" id="GO:0009272">
    <property type="term" value="P:fungal-type cell wall biogenesis"/>
    <property type="evidence" value="ECO:0007669"/>
    <property type="project" value="UniProtKB-ARBA"/>
</dbReference>
<evidence type="ECO:0000313" key="17">
    <source>
        <dbReference type="Proteomes" id="UP000017559"/>
    </source>
</evidence>
<reference evidence="16 17" key="1">
    <citation type="journal article" date="2014" name="BMC Genomics">
        <title>Genome and secretome analysis of the hemibiotrophic fungal pathogen, Moniliophthora roreri, which causes frosty pod rot disease of cacao: mechanisms of the biotrophic and necrotrophic phases.</title>
        <authorList>
            <person name="Meinhardt L.W."/>
            <person name="Costa G.G.L."/>
            <person name="Thomazella D.P.T."/>
            <person name="Teixeira P.J.P.L."/>
            <person name="Carazzolle M.F."/>
            <person name="Schuster S.C."/>
            <person name="Carlson J.E."/>
            <person name="Guiltinan M.J."/>
            <person name="Mieczkowski P."/>
            <person name="Farmer A."/>
            <person name="Ramaraj T."/>
            <person name="Crozier J."/>
            <person name="Davis R.E."/>
            <person name="Shao J."/>
            <person name="Melnick R.L."/>
            <person name="Pereira G.A.G."/>
            <person name="Bailey B.A."/>
        </authorList>
    </citation>
    <scope>NUCLEOTIDE SEQUENCE [LARGE SCALE GENOMIC DNA]</scope>
    <source>
        <strain evidence="16 17">MCA 2997</strain>
    </source>
</reference>
<dbReference type="PANTHER" id="PTHR10587">
    <property type="entry name" value="GLYCOSYL TRANSFERASE-RELATED"/>
    <property type="match status" value="1"/>
</dbReference>
<evidence type="ECO:0000256" key="1">
    <source>
        <dbReference type="ARBA" id="ARBA00001941"/>
    </source>
</evidence>
<proteinExistence type="predicted"/>
<dbReference type="PROSITE" id="PS51677">
    <property type="entry name" value="NODB"/>
    <property type="match status" value="1"/>
</dbReference>
<sequence length="383" mass="41625">MMFSSALLSFAIVGAITTYANALVIHAPSHEHTSTRRFVSGSWSQSRDHPVNALFKRAPAGTDGASYPAVGSSEWTAKYPSGGNTPDPKSLPQEWIAALNAAVAAGKIPNIPPSTLQNGNLAYPNNMNPNGPEICSSTYQCRSEDDIYDGPDGTFGISFDDGPLPPTTALVDFLEKNNETATHFMIGTNILYNPGQFERIWDYGGDCAVHTWTHPYMTTLSNEQVVGELGWTMQIIHDSTGGRVPKMWRPPYGDSDLRVRAIAREVFGMITVIWNQDTDDWSLTTGGQHSDAIDHDMDRWLTGSKTPGLIVLEHELSDQSVQAFMANYPKVKSNGWETESLARLFGGVSPYQNVNGDQVMPAHIYVSNTTTSASSSSSSSATP</sequence>
<keyword evidence="3" id="KW-1003">Cell membrane</keyword>
<name>V2XQJ2_MONRO</name>
<comment type="cofactor">
    <cofactor evidence="1">
        <name>Co(2+)</name>
        <dbReference type="ChEBI" id="CHEBI:48828"/>
    </cofactor>
</comment>
<evidence type="ECO:0000256" key="3">
    <source>
        <dbReference type="ARBA" id="ARBA00022475"/>
    </source>
</evidence>
<comment type="catalytic activity">
    <reaction evidence="13">
        <text>[(1-&gt;4)-N-acetyl-beta-D-glucosaminyl](n) + n H2O = chitosan + n acetate</text>
        <dbReference type="Rhea" id="RHEA:10464"/>
        <dbReference type="Rhea" id="RHEA-COMP:9593"/>
        <dbReference type="Rhea" id="RHEA-COMP:9597"/>
        <dbReference type="ChEBI" id="CHEBI:15377"/>
        <dbReference type="ChEBI" id="CHEBI:17029"/>
        <dbReference type="ChEBI" id="CHEBI:30089"/>
        <dbReference type="ChEBI" id="CHEBI:57704"/>
        <dbReference type="EC" id="3.5.1.41"/>
    </reaction>
    <physiologicalReaction direction="left-to-right" evidence="13">
        <dbReference type="Rhea" id="RHEA:10465"/>
    </physiologicalReaction>
</comment>
<evidence type="ECO:0000313" key="16">
    <source>
        <dbReference type="EMBL" id="ESK96007.1"/>
    </source>
</evidence>
<evidence type="ECO:0000256" key="6">
    <source>
        <dbReference type="ARBA" id="ARBA00023136"/>
    </source>
</evidence>
<feature type="chain" id="PRO_5004711801" description="chitin deacetylase" evidence="14">
    <location>
        <begin position="23"/>
        <end position="383"/>
    </location>
</feature>
<keyword evidence="10" id="KW-0961">Cell wall biogenesis/degradation</keyword>
<protein>
    <recommendedName>
        <fullName evidence="12">chitin deacetylase</fullName>
        <ecNumber evidence="12">3.5.1.41</ecNumber>
    </recommendedName>
</protein>
<evidence type="ECO:0000256" key="13">
    <source>
        <dbReference type="ARBA" id="ARBA00048494"/>
    </source>
</evidence>
<dbReference type="EC" id="3.5.1.41" evidence="12"/>
<dbReference type="InterPro" id="IPR002509">
    <property type="entry name" value="NODB_dom"/>
</dbReference>
<dbReference type="InterPro" id="IPR050248">
    <property type="entry name" value="Polysacc_deacetylase_ArnD"/>
</dbReference>
<keyword evidence="14" id="KW-0732">Signal</keyword>
<comment type="caution">
    <text evidence="16">The sequence shown here is derived from an EMBL/GenBank/DDBJ whole genome shotgun (WGS) entry which is preliminary data.</text>
</comment>
<keyword evidence="5" id="KW-0146">Chitin degradation</keyword>
<keyword evidence="11" id="KW-0624">Polysaccharide degradation</keyword>
<comment type="subcellular location">
    <subcellularLocation>
        <location evidence="2">Cell membrane</location>
        <topology evidence="2">Lipid-anchor</topology>
        <topology evidence="2">GPI-anchor</topology>
    </subcellularLocation>
</comment>
<dbReference type="Proteomes" id="UP000017559">
    <property type="component" value="Unassembled WGS sequence"/>
</dbReference>
<dbReference type="AlphaFoldDB" id="V2XQJ2"/>
<dbReference type="Pfam" id="PF01522">
    <property type="entry name" value="Polysacc_deac_1"/>
    <property type="match status" value="1"/>
</dbReference>
<evidence type="ECO:0000256" key="5">
    <source>
        <dbReference type="ARBA" id="ARBA00023024"/>
    </source>
</evidence>
<evidence type="ECO:0000259" key="15">
    <source>
        <dbReference type="PROSITE" id="PS51677"/>
    </source>
</evidence>
<evidence type="ECO:0000256" key="2">
    <source>
        <dbReference type="ARBA" id="ARBA00004609"/>
    </source>
</evidence>
<dbReference type="PANTHER" id="PTHR10587:SF135">
    <property type="entry name" value="CHITIN DEACETYLASE 3"/>
    <property type="match status" value="1"/>
</dbReference>
<evidence type="ECO:0000256" key="10">
    <source>
        <dbReference type="ARBA" id="ARBA00023316"/>
    </source>
</evidence>
<keyword evidence="8" id="KW-0170">Cobalt</keyword>
<evidence type="ECO:0000256" key="8">
    <source>
        <dbReference type="ARBA" id="ARBA00023285"/>
    </source>
</evidence>
<dbReference type="HOGENOM" id="CLU_042090_2_0_1"/>
<dbReference type="GO" id="GO:0000272">
    <property type="term" value="P:polysaccharide catabolic process"/>
    <property type="evidence" value="ECO:0007669"/>
    <property type="project" value="UniProtKB-KW"/>
</dbReference>
<dbReference type="EMBL" id="AWSO01000055">
    <property type="protein sequence ID" value="ESK96007.1"/>
    <property type="molecule type" value="Genomic_DNA"/>
</dbReference>
<evidence type="ECO:0000256" key="4">
    <source>
        <dbReference type="ARBA" id="ARBA00022622"/>
    </source>
</evidence>
<dbReference type="STRING" id="1381753.V2XQJ2"/>
<dbReference type="SUPFAM" id="SSF88713">
    <property type="entry name" value="Glycoside hydrolase/deacetylase"/>
    <property type="match status" value="1"/>
</dbReference>
<evidence type="ECO:0000256" key="12">
    <source>
        <dbReference type="ARBA" id="ARBA00024056"/>
    </source>
</evidence>
<organism evidence="16 17">
    <name type="scientific">Moniliophthora roreri (strain MCA 2997)</name>
    <name type="common">Cocoa frosty pod rot fungus</name>
    <name type="synonym">Crinipellis roreri</name>
    <dbReference type="NCBI Taxonomy" id="1381753"/>
    <lineage>
        <taxon>Eukaryota</taxon>
        <taxon>Fungi</taxon>
        <taxon>Dikarya</taxon>
        <taxon>Basidiomycota</taxon>
        <taxon>Agaricomycotina</taxon>
        <taxon>Agaricomycetes</taxon>
        <taxon>Agaricomycetidae</taxon>
        <taxon>Agaricales</taxon>
        <taxon>Marasmiineae</taxon>
        <taxon>Marasmiaceae</taxon>
        <taxon>Moniliophthora</taxon>
    </lineage>
</organism>
<dbReference type="GO" id="GO:0006032">
    <property type="term" value="P:chitin catabolic process"/>
    <property type="evidence" value="ECO:0007669"/>
    <property type="project" value="UniProtKB-KW"/>
</dbReference>
<accession>V2XQJ2</accession>
<gene>
    <name evidence="16" type="ORF">Moror_7352</name>
</gene>
<keyword evidence="17" id="KW-1185">Reference proteome</keyword>
<keyword evidence="9" id="KW-0449">Lipoprotein</keyword>
<keyword evidence="7" id="KW-0119">Carbohydrate metabolism</keyword>
<dbReference type="KEGG" id="mrr:Moror_7352"/>
<dbReference type="Gene3D" id="3.20.20.370">
    <property type="entry name" value="Glycoside hydrolase/deacetylase"/>
    <property type="match status" value="1"/>
</dbReference>
<dbReference type="GO" id="GO:0005886">
    <property type="term" value="C:plasma membrane"/>
    <property type="evidence" value="ECO:0007669"/>
    <property type="project" value="UniProtKB-SubCell"/>
</dbReference>
<keyword evidence="4" id="KW-0336">GPI-anchor</keyword>
<feature type="domain" description="NodB homology" evidence="15">
    <location>
        <begin position="153"/>
        <end position="339"/>
    </location>
</feature>
<evidence type="ECO:0000256" key="14">
    <source>
        <dbReference type="SAM" id="SignalP"/>
    </source>
</evidence>
<dbReference type="OrthoDB" id="407355at2759"/>
<evidence type="ECO:0000256" key="11">
    <source>
        <dbReference type="ARBA" id="ARBA00023326"/>
    </source>
</evidence>
<keyword evidence="6" id="KW-0472">Membrane</keyword>
<dbReference type="GO" id="GO:0004099">
    <property type="term" value="F:chitin deacetylase activity"/>
    <property type="evidence" value="ECO:0007669"/>
    <property type="project" value="UniProtKB-EC"/>
</dbReference>
<dbReference type="InterPro" id="IPR011330">
    <property type="entry name" value="Glyco_hydro/deAcase_b/a-brl"/>
</dbReference>
<evidence type="ECO:0000256" key="9">
    <source>
        <dbReference type="ARBA" id="ARBA00023288"/>
    </source>
</evidence>
<dbReference type="GO" id="GO:0098552">
    <property type="term" value="C:side of membrane"/>
    <property type="evidence" value="ECO:0007669"/>
    <property type="project" value="UniProtKB-KW"/>
</dbReference>